<dbReference type="GO" id="GO:0043248">
    <property type="term" value="P:proteasome assembly"/>
    <property type="evidence" value="ECO:0007669"/>
    <property type="project" value="UniProtKB-UniRule"/>
</dbReference>
<evidence type="ECO:0000313" key="5">
    <source>
        <dbReference type="Proteomes" id="UP001316803"/>
    </source>
</evidence>
<dbReference type="GO" id="GO:0005634">
    <property type="term" value="C:nucleus"/>
    <property type="evidence" value="ECO:0007669"/>
    <property type="project" value="UniProtKB-SubCell"/>
</dbReference>
<comment type="similarity">
    <text evidence="1 2">Belongs to the DSS1/SEM1 family.</text>
</comment>
<dbReference type="SMART" id="SM01385">
    <property type="entry name" value="DSS1_SEM1"/>
    <property type="match status" value="1"/>
</dbReference>
<feature type="region of interest" description="Disordered" evidence="3">
    <location>
        <begin position="1"/>
        <end position="98"/>
    </location>
</feature>
<dbReference type="Proteomes" id="UP001316803">
    <property type="component" value="Unassembled WGS sequence"/>
</dbReference>
<dbReference type="GO" id="GO:0008541">
    <property type="term" value="C:proteasome regulatory particle, lid subcomplex"/>
    <property type="evidence" value="ECO:0007669"/>
    <property type="project" value="UniProtKB-UniRule"/>
</dbReference>
<dbReference type="Pfam" id="PF05160">
    <property type="entry name" value="DSS1_SEM1"/>
    <property type="match status" value="1"/>
</dbReference>
<gene>
    <name evidence="4" type="primary">SEM1</name>
    <name evidence="4" type="ORF">OHC33_000631</name>
</gene>
<evidence type="ECO:0000256" key="2">
    <source>
        <dbReference type="RuleBase" id="RU369057"/>
    </source>
</evidence>
<dbReference type="CDD" id="cd13768">
    <property type="entry name" value="DSS1_Sem1"/>
    <property type="match status" value="1"/>
</dbReference>
<accession>A0AAN8EMY6</accession>
<feature type="compositionally biased region" description="Acidic residues" evidence="3">
    <location>
        <begin position="38"/>
        <end position="48"/>
    </location>
</feature>
<comment type="subcellular location">
    <subcellularLocation>
        <location evidence="2">Nucleus</location>
    </subcellularLocation>
</comment>
<proteinExistence type="inferred from homology"/>
<feature type="compositionally biased region" description="Polar residues" evidence="3">
    <location>
        <begin position="1"/>
        <end position="10"/>
    </location>
</feature>
<keyword evidence="2" id="KW-0539">Nucleus</keyword>
<comment type="caution">
    <text evidence="4">The sequence shown here is derived from an EMBL/GenBank/DDBJ whole genome shotgun (WGS) entry which is preliminary data.</text>
</comment>
<feature type="compositionally biased region" description="Basic and acidic residues" evidence="3">
    <location>
        <begin position="15"/>
        <end position="32"/>
    </location>
</feature>
<dbReference type="EMBL" id="JAKLMC020000001">
    <property type="protein sequence ID" value="KAK5958788.1"/>
    <property type="molecule type" value="Genomic_DNA"/>
</dbReference>
<name>A0AAN8EMY6_9EURO</name>
<feature type="compositionally biased region" description="Acidic residues" evidence="3">
    <location>
        <begin position="88"/>
        <end position="97"/>
    </location>
</feature>
<dbReference type="InterPro" id="IPR007834">
    <property type="entry name" value="DSS1_SEM1"/>
</dbReference>
<protein>
    <recommendedName>
        <fullName evidence="2">26S proteasome complex subunit SEM1</fullName>
    </recommendedName>
</protein>
<dbReference type="GO" id="GO:0006406">
    <property type="term" value="P:mRNA export from nucleus"/>
    <property type="evidence" value="ECO:0007669"/>
    <property type="project" value="UniProtKB-UniRule"/>
</dbReference>
<reference evidence="4 5" key="1">
    <citation type="submission" date="2022-12" db="EMBL/GenBank/DDBJ databases">
        <title>Genomic features and morphological characterization of a novel Knufia sp. strain isolated from spacecraft assembly facility.</title>
        <authorList>
            <person name="Teixeira M."/>
            <person name="Chander A.M."/>
            <person name="Stajich J.E."/>
            <person name="Venkateswaran K."/>
        </authorList>
    </citation>
    <scope>NUCLEOTIDE SEQUENCE [LARGE SCALE GENOMIC DNA]</scope>
    <source>
        <strain evidence="4 5">FJI-L2-BK-P2</strain>
    </source>
</reference>
<dbReference type="PANTHER" id="PTHR16771:SF0">
    <property type="entry name" value="26S PROTEASOME COMPLEX SUBUNIT SEM1"/>
    <property type="match status" value="1"/>
</dbReference>
<keyword evidence="2 4" id="KW-0647">Proteasome</keyword>
<dbReference type="GO" id="GO:0000724">
    <property type="term" value="P:double-strand break repair via homologous recombination"/>
    <property type="evidence" value="ECO:0007669"/>
    <property type="project" value="TreeGrafter"/>
</dbReference>
<organism evidence="4 5">
    <name type="scientific">Knufia fluminis</name>
    <dbReference type="NCBI Taxonomy" id="191047"/>
    <lineage>
        <taxon>Eukaryota</taxon>
        <taxon>Fungi</taxon>
        <taxon>Dikarya</taxon>
        <taxon>Ascomycota</taxon>
        <taxon>Pezizomycotina</taxon>
        <taxon>Eurotiomycetes</taxon>
        <taxon>Chaetothyriomycetidae</taxon>
        <taxon>Chaetothyriales</taxon>
        <taxon>Trichomeriaceae</taxon>
        <taxon>Knufia</taxon>
    </lineage>
</organism>
<dbReference type="AlphaFoldDB" id="A0AAN8EMY6"/>
<sequence length="114" mass="12643">MSSGGSSSAPTAKLEPTKSNDPEPGKISKPVEKAPALLEEDDEFEDFPVEGMHQQGLDPEQPWLTSMPPDWTQEDATVPGGTTHLWEESWDDDDENDDFSKALREELKKSQGEK</sequence>
<keyword evidence="5" id="KW-1185">Reference proteome</keyword>
<evidence type="ECO:0000313" key="4">
    <source>
        <dbReference type="EMBL" id="KAK5958788.1"/>
    </source>
</evidence>
<evidence type="ECO:0000256" key="3">
    <source>
        <dbReference type="SAM" id="MobiDB-lite"/>
    </source>
</evidence>
<evidence type="ECO:0000256" key="1">
    <source>
        <dbReference type="ARBA" id="ARBA00034491"/>
    </source>
</evidence>
<dbReference type="PANTHER" id="PTHR16771">
    <property type="entry name" value="26 PROTEASOME COMPLEX SUBUNIT DSS1"/>
    <property type="match status" value="1"/>
</dbReference>
<comment type="function">
    <text evidence="2">Component of the 26S proteasome, a multiprotein complex involved in the ATP-dependent degradation of ubiquitinated proteins.</text>
</comment>